<dbReference type="EMBL" id="AL606990">
    <property type="protein sequence ID" value="CAD40608.1"/>
    <property type="molecule type" value="Genomic_DNA"/>
</dbReference>
<reference evidence="2" key="2">
    <citation type="journal article" date="2008" name="Nucleic Acids Res.">
        <title>The rice annotation project database (RAP-DB): 2008 update.</title>
        <authorList>
            <consortium name="The rice annotation project (RAP)"/>
        </authorList>
    </citation>
    <scope>GENOME REANNOTATION</scope>
    <source>
        <strain evidence="2">cv. Nipponbare</strain>
    </source>
</reference>
<evidence type="ECO:0000313" key="1">
    <source>
        <dbReference type="EMBL" id="CAD40608.1"/>
    </source>
</evidence>
<dbReference type="AlphaFoldDB" id="Q7XVI5"/>
<sequence>MEDADVPQCLLSDAGLNLVNDWMYEAGWEPTGDAISPLDQVTGEIQHNLEEHIAQTQEWQQTADAHFTNINNLMQQLHDDLQVYVFFQGFNPYQGP</sequence>
<protein>
    <submittedName>
        <fullName evidence="1">OSJNBb0066J23.13 protein</fullName>
    </submittedName>
</protein>
<organism evidence="1 2">
    <name type="scientific">Oryza sativa subsp. japonica</name>
    <name type="common">Rice</name>
    <dbReference type="NCBI Taxonomy" id="39947"/>
    <lineage>
        <taxon>Eukaryota</taxon>
        <taxon>Viridiplantae</taxon>
        <taxon>Streptophyta</taxon>
        <taxon>Embryophyta</taxon>
        <taxon>Tracheophyta</taxon>
        <taxon>Spermatophyta</taxon>
        <taxon>Magnoliopsida</taxon>
        <taxon>Liliopsida</taxon>
        <taxon>Poales</taxon>
        <taxon>Poaceae</taxon>
        <taxon>BOP clade</taxon>
        <taxon>Oryzoideae</taxon>
        <taxon>Oryzeae</taxon>
        <taxon>Oryzinae</taxon>
        <taxon>Oryza</taxon>
        <taxon>Oryza sativa</taxon>
    </lineage>
</organism>
<proteinExistence type="predicted"/>
<name>Q7XVI5_ORYSJ</name>
<accession>Q7XVI5</accession>
<evidence type="ECO:0000313" key="2">
    <source>
        <dbReference type="Proteomes" id="UP000000763"/>
    </source>
</evidence>
<dbReference type="Proteomes" id="UP000000763">
    <property type="component" value="Chromosome 4"/>
</dbReference>
<reference evidence="2" key="1">
    <citation type="journal article" date="2005" name="Nature">
        <title>The map-based sequence of the rice genome.</title>
        <authorList>
            <consortium name="International rice genome sequencing project (IRGSP)"/>
            <person name="Matsumoto T."/>
            <person name="Wu J."/>
            <person name="Kanamori H."/>
            <person name="Katayose Y."/>
            <person name="Fujisawa M."/>
            <person name="Namiki N."/>
            <person name="Mizuno H."/>
            <person name="Yamamoto K."/>
            <person name="Antonio B.A."/>
            <person name="Baba T."/>
            <person name="Sakata K."/>
            <person name="Nagamura Y."/>
            <person name="Aoki H."/>
            <person name="Arikawa K."/>
            <person name="Arita K."/>
            <person name="Bito T."/>
            <person name="Chiden Y."/>
            <person name="Fujitsuka N."/>
            <person name="Fukunaka R."/>
            <person name="Hamada M."/>
            <person name="Harada C."/>
            <person name="Hayashi A."/>
            <person name="Hijishita S."/>
            <person name="Honda M."/>
            <person name="Hosokawa S."/>
            <person name="Ichikawa Y."/>
            <person name="Idonuma A."/>
            <person name="Iijima M."/>
            <person name="Ikeda M."/>
            <person name="Ikeno M."/>
            <person name="Ito K."/>
            <person name="Ito S."/>
            <person name="Ito T."/>
            <person name="Ito Y."/>
            <person name="Ito Y."/>
            <person name="Iwabuchi A."/>
            <person name="Kamiya K."/>
            <person name="Karasawa W."/>
            <person name="Kurita K."/>
            <person name="Katagiri S."/>
            <person name="Kikuta A."/>
            <person name="Kobayashi H."/>
            <person name="Kobayashi N."/>
            <person name="Machita K."/>
            <person name="Maehara T."/>
            <person name="Masukawa M."/>
            <person name="Mizubayashi T."/>
            <person name="Mukai Y."/>
            <person name="Nagasaki H."/>
            <person name="Nagata Y."/>
            <person name="Naito S."/>
            <person name="Nakashima M."/>
            <person name="Nakama Y."/>
            <person name="Nakamichi Y."/>
            <person name="Nakamura M."/>
            <person name="Meguro A."/>
            <person name="Negishi M."/>
            <person name="Ohta I."/>
            <person name="Ohta T."/>
            <person name="Okamoto M."/>
            <person name="Ono N."/>
            <person name="Saji S."/>
            <person name="Sakaguchi M."/>
            <person name="Sakai K."/>
            <person name="Shibata M."/>
            <person name="Shimokawa T."/>
            <person name="Song J."/>
            <person name="Takazaki Y."/>
            <person name="Terasawa K."/>
            <person name="Tsugane M."/>
            <person name="Tsuji K."/>
            <person name="Ueda S."/>
            <person name="Waki K."/>
            <person name="Yamagata H."/>
            <person name="Yamamoto M."/>
            <person name="Yamamoto S."/>
            <person name="Yamane H."/>
            <person name="Yoshiki S."/>
            <person name="Yoshihara R."/>
            <person name="Yukawa K."/>
            <person name="Zhong H."/>
            <person name="Yano M."/>
            <person name="Yuan Q."/>
            <person name="Ouyang S."/>
            <person name="Liu J."/>
            <person name="Jones K.M."/>
            <person name="Gansberger K."/>
            <person name="Moffat K."/>
            <person name="Hill J."/>
            <person name="Bera J."/>
            <person name="Fadrosh D."/>
            <person name="Jin S."/>
            <person name="Johri S."/>
            <person name="Kim M."/>
            <person name="Overton L."/>
            <person name="Reardon M."/>
            <person name="Tsitrin T."/>
            <person name="Vuong H."/>
            <person name="Weaver B."/>
            <person name="Ciecko A."/>
            <person name="Tallon L."/>
            <person name="Jackson J."/>
            <person name="Pai G."/>
            <person name="Aken S.V."/>
            <person name="Utterback T."/>
            <person name="Reidmuller S."/>
            <person name="Feldblyum T."/>
            <person name="Hsiao J."/>
            <person name="Zismann V."/>
            <person name="Iobst S."/>
            <person name="de Vazeille A.R."/>
            <person name="Buell C.R."/>
            <person name="Ying K."/>
            <person name="Li Y."/>
            <person name="Lu T."/>
            <person name="Huang Y."/>
            <person name="Zhao Q."/>
            <person name="Feng Q."/>
            <person name="Zhang L."/>
            <person name="Zhu J."/>
            <person name="Weng Q."/>
            <person name="Mu J."/>
            <person name="Lu Y."/>
            <person name="Fan D."/>
            <person name="Liu Y."/>
            <person name="Guan J."/>
            <person name="Zhang Y."/>
            <person name="Yu S."/>
            <person name="Liu X."/>
            <person name="Zhang Y."/>
            <person name="Hong G."/>
            <person name="Han B."/>
            <person name="Choisne N."/>
            <person name="Demange N."/>
            <person name="Orjeda G."/>
            <person name="Samain S."/>
            <person name="Cattolico L."/>
            <person name="Pelletier E."/>
            <person name="Couloux A."/>
            <person name="Segurens B."/>
            <person name="Wincker P."/>
            <person name="D'Hont A."/>
            <person name="Scarpelli C."/>
            <person name="Weissenbach J."/>
            <person name="Salanoubat M."/>
            <person name="Quetier F."/>
            <person name="Yu Y."/>
            <person name="Kim H.R."/>
            <person name="Rambo T."/>
            <person name="Currie J."/>
            <person name="Collura K."/>
            <person name="Luo M."/>
            <person name="Yang T."/>
            <person name="Ammiraju J.S.S."/>
            <person name="Engler F."/>
            <person name="Soderlund C."/>
            <person name="Wing R.A."/>
            <person name="Palmer L.E."/>
            <person name="de la Bastide M."/>
            <person name="Spiegel L."/>
            <person name="Nascimento L."/>
            <person name="Zutavern T."/>
            <person name="O'Shaughnessy A."/>
            <person name="Dike S."/>
            <person name="Dedhia N."/>
            <person name="Preston R."/>
            <person name="Balija V."/>
            <person name="McCombie W.R."/>
            <person name="Chow T."/>
            <person name="Chen H."/>
            <person name="Chung M."/>
            <person name="Chen C."/>
            <person name="Shaw J."/>
            <person name="Wu H."/>
            <person name="Hsiao K."/>
            <person name="Chao Y."/>
            <person name="Chu M."/>
            <person name="Cheng C."/>
            <person name="Hour A."/>
            <person name="Lee P."/>
            <person name="Lin S."/>
            <person name="Lin Y."/>
            <person name="Liou J."/>
            <person name="Liu S."/>
            <person name="Hsing Y."/>
            <person name="Raghuvanshi S."/>
            <person name="Mohanty A."/>
            <person name="Bharti A.K."/>
            <person name="Gaur A."/>
            <person name="Gupta V."/>
            <person name="Kumar D."/>
            <person name="Ravi V."/>
            <person name="Vij S."/>
            <person name="Kapur A."/>
            <person name="Khurana P."/>
            <person name="Khurana P."/>
            <person name="Khurana J.P."/>
            <person name="Tyagi A.K."/>
            <person name="Gaikwad K."/>
            <person name="Singh A."/>
            <person name="Dalal V."/>
            <person name="Srivastava S."/>
            <person name="Dixit A."/>
            <person name="Pal A.K."/>
            <person name="Ghazi I.A."/>
            <person name="Yadav M."/>
            <person name="Pandit A."/>
            <person name="Bhargava A."/>
            <person name="Sureshbabu K."/>
            <person name="Batra K."/>
            <person name="Sharma T.R."/>
            <person name="Mohapatra T."/>
            <person name="Singh N.K."/>
            <person name="Messing J."/>
            <person name="Nelson A.B."/>
            <person name="Fuks G."/>
            <person name="Kavchok S."/>
            <person name="Keizer G."/>
            <person name="Linton E."/>
            <person name="Llaca V."/>
            <person name="Song R."/>
            <person name="Tanyolac B."/>
            <person name="Young S."/>
            <person name="Ho-Il K."/>
            <person name="Hahn J.H."/>
            <person name="Sangsakoo G."/>
            <person name="Vanavichit A."/>
            <person name="de Mattos Luiz.A.T."/>
            <person name="Zimmer P.D."/>
            <person name="Malone G."/>
            <person name="Dellagostin O."/>
            <person name="de Oliveira A.C."/>
            <person name="Bevan M."/>
            <person name="Bancroft I."/>
            <person name="Minx P."/>
            <person name="Cordum H."/>
            <person name="Wilson R."/>
            <person name="Cheng Z."/>
            <person name="Jin W."/>
            <person name="Jiang J."/>
            <person name="Leong S.A."/>
            <person name="Iwama H."/>
            <person name="Gojobori T."/>
            <person name="Itoh T."/>
            <person name="Niimura Y."/>
            <person name="Fujii Y."/>
            <person name="Habara T."/>
            <person name="Sakai H."/>
            <person name="Sato Y."/>
            <person name="Wilson G."/>
            <person name="Kumar K."/>
            <person name="McCouch S."/>
            <person name="Juretic N."/>
            <person name="Hoen D."/>
            <person name="Wright S."/>
            <person name="Bruskiewich R."/>
            <person name="Bureau T."/>
            <person name="Miyao A."/>
            <person name="Hirochika H."/>
            <person name="Nishikawa T."/>
            <person name="Kadowaki K."/>
            <person name="Sugiura M."/>
            <person name="Burr B."/>
            <person name="Sasaki T."/>
        </authorList>
    </citation>
    <scope>NUCLEOTIDE SEQUENCE [LARGE SCALE GENOMIC DNA]</scope>
    <source>
        <strain evidence="2">cv. Nipponbare</strain>
    </source>
</reference>
<gene>
    <name evidence="1" type="primary">OSJNBb0066J23.13</name>
</gene>